<feature type="transmembrane region" description="Helical" evidence="1">
    <location>
        <begin position="60"/>
        <end position="77"/>
    </location>
</feature>
<gene>
    <name evidence="2" type="ORF">UFOPK2032_00240</name>
</gene>
<keyword evidence="1" id="KW-0472">Membrane</keyword>
<name>A0A6J6IMX5_9ZZZZ</name>
<feature type="transmembrane region" description="Helical" evidence="1">
    <location>
        <begin position="6"/>
        <end position="28"/>
    </location>
</feature>
<keyword evidence="1" id="KW-1133">Transmembrane helix</keyword>
<organism evidence="2">
    <name type="scientific">freshwater metagenome</name>
    <dbReference type="NCBI Taxonomy" id="449393"/>
    <lineage>
        <taxon>unclassified sequences</taxon>
        <taxon>metagenomes</taxon>
        <taxon>ecological metagenomes</taxon>
    </lineage>
</organism>
<keyword evidence="1" id="KW-0812">Transmembrane</keyword>
<evidence type="ECO:0000313" key="2">
    <source>
        <dbReference type="EMBL" id="CAB4625880.1"/>
    </source>
</evidence>
<dbReference type="AlphaFoldDB" id="A0A6J6IMX5"/>
<evidence type="ECO:0000256" key="1">
    <source>
        <dbReference type="SAM" id="Phobius"/>
    </source>
</evidence>
<sequence>MEDLALLVGGIFVGLILIGAVSVVLAVLARRNKISKYWPLGAAVVLSLLALVAWQGSDRLGMIPLGWALLTATITLWPPAKK</sequence>
<dbReference type="EMBL" id="CAEZVM010000005">
    <property type="protein sequence ID" value="CAB4625880.1"/>
    <property type="molecule type" value="Genomic_DNA"/>
</dbReference>
<accession>A0A6J6IMX5</accession>
<feature type="transmembrane region" description="Helical" evidence="1">
    <location>
        <begin position="37"/>
        <end position="54"/>
    </location>
</feature>
<reference evidence="2" key="1">
    <citation type="submission" date="2020-05" db="EMBL/GenBank/DDBJ databases">
        <authorList>
            <person name="Chiriac C."/>
            <person name="Salcher M."/>
            <person name="Ghai R."/>
            <person name="Kavagutti S V."/>
        </authorList>
    </citation>
    <scope>NUCLEOTIDE SEQUENCE</scope>
</reference>
<proteinExistence type="predicted"/>
<protein>
    <submittedName>
        <fullName evidence="2">Unannotated protein</fullName>
    </submittedName>
</protein>